<protein>
    <submittedName>
        <fullName evidence="1">Uncharacterized protein</fullName>
    </submittedName>
</protein>
<evidence type="ECO:0000313" key="1">
    <source>
        <dbReference type="EMBL" id="MBF1305345.1"/>
    </source>
</evidence>
<dbReference type="Proteomes" id="UP000780721">
    <property type="component" value="Unassembled WGS sequence"/>
</dbReference>
<dbReference type="EMBL" id="JABZRB010000148">
    <property type="protein sequence ID" value="MBF1305345.1"/>
    <property type="molecule type" value="Genomic_DNA"/>
</dbReference>
<dbReference type="AlphaFoldDB" id="A0A930H130"/>
<gene>
    <name evidence="1" type="ORF">HXM91_05775</name>
</gene>
<sequence>MKYRDWNEMQRKLEALYVLDNALTDPSEEYLRLIRRTEDGEKLHYHVDNGAGDSLSVIFTEKLVLVKGFAHESALNLFAKEQEEQSILERIYAGLPEKYQNLFSPKEKRETTFFLWYDGELHQNSFAENDGGLWLLAYAFESFEKFRDFAKDYYEQDFSESLLRKLYEEGALSDKELEELIYGVSSPSSQNNSSNVFPST</sequence>
<name>A0A930H130_9FIRM</name>
<accession>A0A930H130</accession>
<evidence type="ECO:0000313" key="2">
    <source>
        <dbReference type="Proteomes" id="UP000780721"/>
    </source>
</evidence>
<proteinExistence type="predicted"/>
<reference evidence="1" key="1">
    <citation type="submission" date="2020-04" db="EMBL/GenBank/DDBJ databases">
        <title>Deep metagenomics examines the oral microbiome during advanced dental caries in children, revealing novel taxa and co-occurrences with host molecules.</title>
        <authorList>
            <person name="Baker J.L."/>
            <person name="Morton J.T."/>
            <person name="Dinis M."/>
            <person name="Alvarez R."/>
            <person name="Tran N.C."/>
            <person name="Knight R."/>
            <person name="Edlund A."/>
        </authorList>
    </citation>
    <scope>NUCLEOTIDE SEQUENCE</scope>
    <source>
        <strain evidence="1">JCVI_48_bin.5</strain>
    </source>
</reference>
<organism evidence="1 2">
    <name type="scientific">Oribacterium sinus</name>
    <dbReference type="NCBI Taxonomy" id="237576"/>
    <lineage>
        <taxon>Bacteria</taxon>
        <taxon>Bacillati</taxon>
        <taxon>Bacillota</taxon>
        <taxon>Clostridia</taxon>
        <taxon>Lachnospirales</taxon>
        <taxon>Lachnospiraceae</taxon>
        <taxon>Oribacterium</taxon>
    </lineage>
</organism>
<comment type="caution">
    <text evidence="1">The sequence shown here is derived from an EMBL/GenBank/DDBJ whole genome shotgun (WGS) entry which is preliminary data.</text>
</comment>